<reference evidence="3" key="1">
    <citation type="submission" date="2016-10" db="EMBL/GenBank/DDBJ databases">
        <authorList>
            <person name="Varghese N."/>
            <person name="Submissions S."/>
        </authorList>
    </citation>
    <scope>NUCLEOTIDE SEQUENCE [LARGE SCALE GENOMIC DNA]</scope>
    <source>
        <strain evidence="3">DSM 19684</strain>
    </source>
</reference>
<dbReference type="Proteomes" id="UP000199203">
    <property type="component" value="Unassembled WGS sequence"/>
</dbReference>
<protein>
    <submittedName>
        <fullName evidence="2">Uncharacterized protein</fullName>
    </submittedName>
</protein>
<keyword evidence="1" id="KW-0472">Membrane</keyword>
<accession>A0A1G7MYV9</accession>
<name>A0A1G7MYV9_9FLAO</name>
<evidence type="ECO:0000256" key="1">
    <source>
        <dbReference type="SAM" id="Phobius"/>
    </source>
</evidence>
<gene>
    <name evidence="2" type="ORF">SAMN05421825_1849</name>
</gene>
<evidence type="ECO:0000313" key="3">
    <source>
        <dbReference type="Proteomes" id="UP000199203"/>
    </source>
</evidence>
<keyword evidence="3" id="KW-1185">Reference proteome</keyword>
<dbReference type="EMBL" id="FNBH01000002">
    <property type="protein sequence ID" value="SDF66934.1"/>
    <property type="molecule type" value="Genomic_DNA"/>
</dbReference>
<keyword evidence="1" id="KW-0812">Transmembrane</keyword>
<keyword evidence="1" id="KW-1133">Transmembrane helix</keyword>
<feature type="transmembrane region" description="Helical" evidence="1">
    <location>
        <begin position="15"/>
        <end position="33"/>
    </location>
</feature>
<feature type="transmembrane region" description="Helical" evidence="1">
    <location>
        <begin position="45"/>
        <end position="68"/>
    </location>
</feature>
<dbReference type="AlphaFoldDB" id="A0A1G7MYV9"/>
<evidence type="ECO:0000313" key="2">
    <source>
        <dbReference type="EMBL" id="SDF66934.1"/>
    </source>
</evidence>
<dbReference type="STRING" id="454006.SAMN05421825_1849"/>
<proteinExistence type="predicted"/>
<organism evidence="2 3">
    <name type="scientific">Epilithonimonas hungarica</name>
    <dbReference type="NCBI Taxonomy" id="454006"/>
    <lineage>
        <taxon>Bacteria</taxon>
        <taxon>Pseudomonadati</taxon>
        <taxon>Bacteroidota</taxon>
        <taxon>Flavobacteriia</taxon>
        <taxon>Flavobacteriales</taxon>
        <taxon>Weeksellaceae</taxon>
        <taxon>Chryseobacterium group</taxon>
        <taxon>Epilithonimonas</taxon>
    </lineage>
</organism>
<sequence>MSQRLDFLDSARGVAAMYVLIFHSILAFGKKVTNRKNFHFISEEYLYFGKLLLLVFYNKWVVVPYSIISNDKKF</sequence>